<keyword evidence="2" id="KW-1133">Transmembrane helix</keyword>
<evidence type="ECO:0000256" key="1">
    <source>
        <dbReference type="SAM" id="MobiDB-lite"/>
    </source>
</evidence>
<feature type="region of interest" description="Disordered" evidence="1">
    <location>
        <begin position="512"/>
        <end position="539"/>
    </location>
</feature>
<feature type="compositionally biased region" description="Basic and acidic residues" evidence="1">
    <location>
        <begin position="49"/>
        <end position="58"/>
    </location>
</feature>
<dbReference type="GeneID" id="30192655"/>
<feature type="transmembrane region" description="Helical" evidence="2">
    <location>
        <begin position="279"/>
        <end position="302"/>
    </location>
</feature>
<feature type="region of interest" description="Disordered" evidence="1">
    <location>
        <begin position="774"/>
        <end position="812"/>
    </location>
</feature>
<organism evidence="4 5">
    <name type="scientific">Cryptococcus wingfieldii CBS 7118</name>
    <dbReference type="NCBI Taxonomy" id="1295528"/>
    <lineage>
        <taxon>Eukaryota</taxon>
        <taxon>Fungi</taxon>
        <taxon>Dikarya</taxon>
        <taxon>Basidiomycota</taxon>
        <taxon>Agaricomycotina</taxon>
        <taxon>Tremellomycetes</taxon>
        <taxon>Tremellales</taxon>
        <taxon>Cryptococcaceae</taxon>
        <taxon>Cryptococcus</taxon>
    </lineage>
</organism>
<feature type="chain" id="PRO_5009130311" evidence="3">
    <location>
        <begin position="22"/>
        <end position="812"/>
    </location>
</feature>
<name>A0A1E3JFE9_9TREE</name>
<feature type="compositionally biased region" description="Polar residues" evidence="1">
    <location>
        <begin position="513"/>
        <end position="523"/>
    </location>
</feature>
<dbReference type="OrthoDB" id="2562067at2759"/>
<feature type="region of interest" description="Disordered" evidence="1">
    <location>
        <begin position="41"/>
        <end position="61"/>
    </location>
</feature>
<sequence length="812" mass="85730">MRLDLVNHMALSSLYIAGAFALTNPAPTVPPVDRRSHTVAFPSYTHPSSHTEHAREDTETQTLAATATTLGSEDTTASGSATTTQSYNLVTVSTPIALAATMGLIMPNPWRTLYTDLEYSFGFIDAVSQPAPTYGGWIRQVTPLMILSNHTVDVFTSSGTDDPTSVDAIPIGSDGLCGATVEKSAVAYSFKFEEPGWYMFVVNQTYMQANVTSNNQCTHPILQQDSFFATQTFSISPRPTWSQGPLAPTSAYAVWAAVTTSTPGDLPYDEQPMSKSQKLGVALGAAGGVLGVAFIVAVLWWVRNKRKMESETLAFSRLTPQAQEEFLRDNPKSFLNPNHPRYARNDAYGGAPAPPGTMAHGLWYSQQLWNHQGNPSAVRSLIPHCPSSAQLLLCSTTCLSSDTSQPHPVMRASFLVAFLALVATGAYSVPRPQLQPINETIKATECACAHPNQAVISVGTADSPADSVPTGIPISEVDCPCAYDTTSQVIDASDYSAEPAVRALDPSLAESALSDQLTSGKSTDGTSASDAAAPGAGQSADVESLKKAGLALLASKYGSMLPSATPTAAAANLGRGGALPSGQNIDMEALKKAGLALLASKYGSMLPSAALPSARNVPSAATSFAQDFVDKYNEISAGAVDVWRSENSRGYVSELADDILNKTAVTGKHVLEGASHVLNKTASLTENTVDKALSLPSEELKLLGAPSVAYPATPLQGTETDQLDSRFVDEILNEAASFTGEVVDKAASFPAEELKLLKTSERGLGVIVNVSAELRDSDGEAGDADDEEQSDDDTFNAVGQKFPIYPPPGSWN</sequence>
<accession>A0A1E3JFE9</accession>
<evidence type="ECO:0000313" key="4">
    <source>
        <dbReference type="EMBL" id="ODN99598.1"/>
    </source>
</evidence>
<reference evidence="4 5" key="1">
    <citation type="submission" date="2016-06" db="EMBL/GenBank/DDBJ databases">
        <title>Evolution of pathogenesis and genome organization in the Tremellales.</title>
        <authorList>
            <person name="Cuomo C."/>
            <person name="Litvintseva A."/>
            <person name="Heitman J."/>
            <person name="Chen Y."/>
            <person name="Sun S."/>
            <person name="Springer D."/>
            <person name="Dromer F."/>
            <person name="Young S."/>
            <person name="Zeng Q."/>
            <person name="Chapman S."/>
            <person name="Gujja S."/>
            <person name="Saif S."/>
            <person name="Birren B."/>
        </authorList>
    </citation>
    <scope>NUCLEOTIDE SEQUENCE [LARGE SCALE GENOMIC DNA]</scope>
    <source>
        <strain evidence="4 5">CBS 7118</strain>
    </source>
</reference>
<dbReference type="Proteomes" id="UP000094819">
    <property type="component" value="Unassembled WGS sequence"/>
</dbReference>
<dbReference type="AlphaFoldDB" id="A0A1E3JFE9"/>
<feature type="compositionally biased region" description="Low complexity" evidence="1">
    <location>
        <begin position="524"/>
        <end position="539"/>
    </location>
</feature>
<proteinExistence type="predicted"/>
<dbReference type="EMBL" id="AWGH01000008">
    <property type="protein sequence ID" value="ODN99598.1"/>
    <property type="molecule type" value="Genomic_DNA"/>
</dbReference>
<evidence type="ECO:0000313" key="5">
    <source>
        <dbReference type="Proteomes" id="UP000094819"/>
    </source>
</evidence>
<protein>
    <submittedName>
        <fullName evidence="4">Uncharacterized protein</fullName>
    </submittedName>
</protein>
<evidence type="ECO:0000256" key="2">
    <source>
        <dbReference type="SAM" id="Phobius"/>
    </source>
</evidence>
<keyword evidence="5" id="KW-1185">Reference proteome</keyword>
<keyword evidence="3" id="KW-0732">Signal</keyword>
<gene>
    <name evidence="4" type="ORF">L198_03442</name>
</gene>
<feature type="transmembrane region" description="Helical" evidence="2">
    <location>
        <begin position="409"/>
        <end position="429"/>
    </location>
</feature>
<feature type="signal peptide" evidence="3">
    <location>
        <begin position="1"/>
        <end position="21"/>
    </location>
</feature>
<comment type="caution">
    <text evidence="4">The sequence shown here is derived from an EMBL/GenBank/DDBJ whole genome shotgun (WGS) entry which is preliminary data.</text>
</comment>
<evidence type="ECO:0000256" key="3">
    <source>
        <dbReference type="SAM" id="SignalP"/>
    </source>
</evidence>
<keyword evidence="2" id="KW-0812">Transmembrane</keyword>
<keyword evidence="2" id="KW-0472">Membrane</keyword>
<dbReference type="RefSeq" id="XP_019032675.1">
    <property type="nucleotide sequence ID" value="XM_019175572.1"/>
</dbReference>
<feature type="compositionally biased region" description="Acidic residues" evidence="1">
    <location>
        <begin position="779"/>
        <end position="794"/>
    </location>
</feature>